<evidence type="ECO:0000313" key="1">
    <source>
        <dbReference type="EMBL" id="KRL96818.1"/>
    </source>
</evidence>
<evidence type="ECO:0000313" key="2">
    <source>
        <dbReference type="Proteomes" id="UP000051166"/>
    </source>
</evidence>
<comment type="caution">
    <text evidence="1">The sequence shown here is derived from an EMBL/GenBank/DDBJ whole genome shotgun (WGS) entry which is preliminary data.</text>
</comment>
<dbReference type="Proteomes" id="UP000051166">
    <property type="component" value="Unassembled WGS sequence"/>
</dbReference>
<proteinExistence type="predicted"/>
<name>A0A0R1V1I1_9LACO</name>
<dbReference type="EMBL" id="AZFQ01000055">
    <property type="protein sequence ID" value="KRL96818.1"/>
    <property type="molecule type" value="Genomic_DNA"/>
</dbReference>
<organism evidence="1 2">
    <name type="scientific">Liquorilactobacillus satsumensis DSM 16230 = JCM 12392</name>
    <dbReference type="NCBI Taxonomy" id="1423801"/>
    <lineage>
        <taxon>Bacteria</taxon>
        <taxon>Bacillati</taxon>
        <taxon>Bacillota</taxon>
        <taxon>Bacilli</taxon>
        <taxon>Lactobacillales</taxon>
        <taxon>Lactobacillaceae</taxon>
        <taxon>Liquorilactobacillus</taxon>
    </lineage>
</organism>
<protein>
    <submittedName>
        <fullName evidence="1">Uncharacterized protein</fullName>
    </submittedName>
</protein>
<gene>
    <name evidence="1" type="ORF">FD50_GL002099</name>
</gene>
<keyword evidence="2" id="KW-1185">Reference proteome</keyword>
<reference evidence="1 2" key="1">
    <citation type="journal article" date="2015" name="Genome Announc.">
        <title>Expanding the biotechnology potential of lactobacilli through comparative genomics of 213 strains and associated genera.</title>
        <authorList>
            <person name="Sun Z."/>
            <person name="Harris H.M."/>
            <person name="McCann A."/>
            <person name="Guo C."/>
            <person name="Argimon S."/>
            <person name="Zhang W."/>
            <person name="Yang X."/>
            <person name="Jeffery I.B."/>
            <person name="Cooney J.C."/>
            <person name="Kagawa T.F."/>
            <person name="Liu W."/>
            <person name="Song Y."/>
            <person name="Salvetti E."/>
            <person name="Wrobel A."/>
            <person name="Rasinkangas P."/>
            <person name="Parkhill J."/>
            <person name="Rea M.C."/>
            <person name="O'Sullivan O."/>
            <person name="Ritari J."/>
            <person name="Douillard F.P."/>
            <person name="Paul Ross R."/>
            <person name="Yang R."/>
            <person name="Briner A.E."/>
            <person name="Felis G.E."/>
            <person name="de Vos W.M."/>
            <person name="Barrangou R."/>
            <person name="Klaenhammer T.R."/>
            <person name="Caufield P.W."/>
            <person name="Cui Y."/>
            <person name="Zhang H."/>
            <person name="O'Toole P.W."/>
        </authorList>
    </citation>
    <scope>NUCLEOTIDE SEQUENCE [LARGE SCALE GENOMIC DNA]</scope>
    <source>
        <strain evidence="1 2">DSM 16230</strain>
    </source>
</reference>
<sequence>MGVRKALEYQELFRGLPQYIFAGIMMYLTGHSFPTCSSDNQIRALVGVLF</sequence>
<dbReference type="PATRIC" id="fig|1423801.4.peg.2146"/>
<accession>A0A0R1V1I1</accession>
<dbReference type="AlphaFoldDB" id="A0A0R1V1I1"/>